<keyword evidence="8" id="KW-1185">Reference proteome</keyword>
<feature type="transmembrane region" description="Helical" evidence="5">
    <location>
        <begin position="62"/>
        <end position="89"/>
    </location>
</feature>
<evidence type="ECO:0000256" key="3">
    <source>
        <dbReference type="ARBA" id="ARBA00022989"/>
    </source>
</evidence>
<keyword evidence="3 5" id="KW-1133">Transmembrane helix</keyword>
<dbReference type="InterPro" id="IPR010432">
    <property type="entry name" value="RDD"/>
</dbReference>
<evidence type="ECO:0000313" key="7">
    <source>
        <dbReference type="EMBL" id="MDT6969745.1"/>
    </source>
</evidence>
<name>A0ABU3J3X5_9ACTN</name>
<reference evidence="7 8" key="1">
    <citation type="submission" date="2023-05" db="EMBL/GenBank/DDBJ databases">
        <title>Streptomyces fuscus sp. nov., a brown-black pigment producing actinomyces isolated from dry sand of Sea duck farm.</title>
        <authorList>
            <person name="Xie J."/>
            <person name="Shen N."/>
        </authorList>
    </citation>
    <scope>NUCLEOTIDE SEQUENCE [LARGE SCALE GENOMIC DNA]</scope>
    <source>
        <strain evidence="7 8">CGMCC 4.1883</strain>
    </source>
</reference>
<proteinExistence type="predicted"/>
<dbReference type="Proteomes" id="UP001257895">
    <property type="component" value="Unassembled WGS sequence"/>
</dbReference>
<evidence type="ECO:0000256" key="1">
    <source>
        <dbReference type="ARBA" id="ARBA00004141"/>
    </source>
</evidence>
<organism evidence="7 8">
    <name type="scientific">Streptomyces thermocarboxydus</name>
    <dbReference type="NCBI Taxonomy" id="59299"/>
    <lineage>
        <taxon>Bacteria</taxon>
        <taxon>Bacillati</taxon>
        <taxon>Actinomycetota</taxon>
        <taxon>Actinomycetes</taxon>
        <taxon>Kitasatosporales</taxon>
        <taxon>Streptomycetaceae</taxon>
        <taxon>Streptomyces</taxon>
    </lineage>
</organism>
<feature type="transmembrane region" description="Helical" evidence="5">
    <location>
        <begin position="109"/>
        <end position="131"/>
    </location>
</feature>
<protein>
    <submittedName>
        <fullName evidence="7">RDD family protein</fullName>
    </submittedName>
</protein>
<evidence type="ECO:0000259" key="6">
    <source>
        <dbReference type="Pfam" id="PF06271"/>
    </source>
</evidence>
<comment type="subcellular location">
    <subcellularLocation>
        <location evidence="1">Membrane</location>
        <topology evidence="1">Multi-pass membrane protein</topology>
    </subcellularLocation>
</comment>
<sequence>MTVRNQAASGVTASPSEARRLAAVSLDAVIALVGGVITGAAVAVGTAASSGVTELQPASPGFWAPAAGAIIALSFANQVLLTLATRASLGKLVAGLRVVRSSDGGRAGFVRLVGRWLFGFYWLIVFVPLHLATDSNVEQQDAVGLRIVRRAVRS</sequence>
<evidence type="ECO:0000256" key="2">
    <source>
        <dbReference type="ARBA" id="ARBA00022692"/>
    </source>
</evidence>
<accession>A0ABU3J3X5</accession>
<feature type="transmembrane region" description="Helical" evidence="5">
    <location>
        <begin position="21"/>
        <end position="42"/>
    </location>
</feature>
<keyword evidence="4 5" id="KW-0472">Membrane</keyword>
<comment type="caution">
    <text evidence="7">The sequence shown here is derived from an EMBL/GenBank/DDBJ whole genome shotgun (WGS) entry which is preliminary data.</text>
</comment>
<evidence type="ECO:0000313" key="8">
    <source>
        <dbReference type="Proteomes" id="UP001257895"/>
    </source>
</evidence>
<evidence type="ECO:0000256" key="5">
    <source>
        <dbReference type="SAM" id="Phobius"/>
    </source>
</evidence>
<keyword evidence="2 5" id="KW-0812">Transmembrane</keyword>
<dbReference type="RefSeq" id="WP_266474701.1">
    <property type="nucleotide sequence ID" value="NZ_BAAAGV010000005.1"/>
</dbReference>
<feature type="domain" description="RDD" evidence="6">
    <location>
        <begin position="18"/>
        <end position="126"/>
    </location>
</feature>
<dbReference type="EMBL" id="JASKMB010000005">
    <property type="protein sequence ID" value="MDT6969745.1"/>
    <property type="molecule type" value="Genomic_DNA"/>
</dbReference>
<gene>
    <name evidence="7" type="ORF">QNO05_07770</name>
</gene>
<dbReference type="Pfam" id="PF06271">
    <property type="entry name" value="RDD"/>
    <property type="match status" value="1"/>
</dbReference>
<evidence type="ECO:0000256" key="4">
    <source>
        <dbReference type="ARBA" id="ARBA00023136"/>
    </source>
</evidence>